<feature type="region of interest" description="Disordered" evidence="1">
    <location>
        <begin position="442"/>
        <end position="466"/>
    </location>
</feature>
<name>A0A9W6UZ60_9ACTN</name>
<dbReference type="RefSeq" id="WP_067908544.1">
    <property type="nucleotide sequence ID" value="NZ_BSRZ01000018.1"/>
</dbReference>
<evidence type="ECO:0000256" key="1">
    <source>
        <dbReference type="SAM" id="MobiDB-lite"/>
    </source>
</evidence>
<dbReference type="PANTHER" id="PTHR43422:SF3">
    <property type="entry name" value="THIAMINE THIAZOLE SYNTHASE"/>
    <property type="match status" value="1"/>
</dbReference>
<organism evidence="2 3">
    <name type="scientific">Actinomadura rubrobrunea</name>
    <dbReference type="NCBI Taxonomy" id="115335"/>
    <lineage>
        <taxon>Bacteria</taxon>
        <taxon>Bacillati</taxon>
        <taxon>Actinomycetota</taxon>
        <taxon>Actinomycetes</taxon>
        <taxon>Streptosporangiales</taxon>
        <taxon>Thermomonosporaceae</taxon>
        <taxon>Actinomadura</taxon>
    </lineage>
</organism>
<dbReference type="EMBL" id="BSRZ01000018">
    <property type="protein sequence ID" value="GLW66947.1"/>
    <property type="molecule type" value="Genomic_DNA"/>
</dbReference>
<dbReference type="Gene3D" id="3.50.50.60">
    <property type="entry name" value="FAD/NAD(P)-binding domain"/>
    <property type="match status" value="1"/>
</dbReference>
<protein>
    <submittedName>
        <fullName evidence="2">Uncharacterized protein</fullName>
    </submittedName>
</protein>
<dbReference type="PRINTS" id="PR00420">
    <property type="entry name" value="RNGMNOXGNASE"/>
</dbReference>
<dbReference type="PANTHER" id="PTHR43422">
    <property type="entry name" value="THIAMINE THIAZOLE SYNTHASE"/>
    <property type="match status" value="1"/>
</dbReference>
<accession>A0A9W6UZ60</accession>
<keyword evidence="3" id="KW-1185">Reference proteome</keyword>
<comment type="caution">
    <text evidence="2">The sequence shown here is derived from an EMBL/GenBank/DDBJ whole genome shotgun (WGS) entry which is preliminary data.</text>
</comment>
<dbReference type="InterPro" id="IPR036188">
    <property type="entry name" value="FAD/NAD-bd_sf"/>
</dbReference>
<proteinExistence type="predicted"/>
<dbReference type="Proteomes" id="UP001165124">
    <property type="component" value="Unassembled WGS sequence"/>
</dbReference>
<sequence>MTGRDRWDAVVLGAGLGGMLAAAALARHMDRVLIVERDRLPAGAEWRRGVPQARHAHNLMTAGHTAMDRLLPGLRRDLEAAGMVKVGMPRDMLLLTAGGWMPRFPTPLFMMTGSRALIDQVVRDRLRADPRIRFLEQTEAVGLVTEGPDATVVRGVRVRGSGTRDGVRELSADFVVDATGRTSRAPEWLRALGCQPPPESVVDAKVAYATCVFDPPPGHEADWKCILLQSTPQAPRQGILNPIEEGRWMVSLAAMGGRRPPRDHEEFLRFAGTLRSHVLHDVLRRARPVTPVHGSGRTENRRRHYERLRRWPDRFLVLGDGAGALNPSYGQGMSVAACSAVALDEALTAAGGDPAGIARPLRKKIAKCIDTAWAIAATGDLAYPWAVSEADLTTRLALRYLYRVVDVSTWSPAAARALLDVNQMVASAKAVFRPRVVAAVLRGPRPSPEQPPTLSATPSLAHADSH</sequence>
<dbReference type="SUPFAM" id="SSF51905">
    <property type="entry name" value="FAD/NAD(P)-binding domain"/>
    <property type="match status" value="1"/>
</dbReference>
<evidence type="ECO:0000313" key="3">
    <source>
        <dbReference type="Proteomes" id="UP001165124"/>
    </source>
</evidence>
<evidence type="ECO:0000313" key="2">
    <source>
        <dbReference type="EMBL" id="GLW66947.1"/>
    </source>
</evidence>
<dbReference type="Pfam" id="PF12831">
    <property type="entry name" value="FAD_oxidored"/>
    <property type="match status" value="1"/>
</dbReference>
<reference evidence="2" key="1">
    <citation type="submission" date="2023-02" db="EMBL/GenBank/DDBJ databases">
        <title>Actinomadura rubrobrunea NBRC 14622.</title>
        <authorList>
            <person name="Ichikawa N."/>
            <person name="Sato H."/>
            <person name="Tonouchi N."/>
        </authorList>
    </citation>
    <scope>NUCLEOTIDE SEQUENCE</scope>
    <source>
        <strain evidence="2">NBRC 14622</strain>
    </source>
</reference>
<gene>
    <name evidence="2" type="ORF">Arub01_51910</name>
</gene>
<dbReference type="AlphaFoldDB" id="A0A9W6UZ60"/>